<accession>A0A0U2RLW2</accession>
<dbReference type="Proteomes" id="UP000068447">
    <property type="component" value="Chromosome"/>
</dbReference>
<dbReference type="Gene3D" id="3.30.450.180">
    <property type="match status" value="1"/>
</dbReference>
<dbReference type="GO" id="GO:0003677">
    <property type="term" value="F:DNA binding"/>
    <property type="evidence" value="ECO:0007669"/>
    <property type="project" value="InterPro"/>
</dbReference>
<dbReference type="InterPro" id="IPR001387">
    <property type="entry name" value="Cro/C1-type_HTH"/>
</dbReference>
<sequence length="279" mass="31319">MKQVNLTVGQLLRQWRQQRRLSQFGLAIEAEISQRHLSFIESGRALPSRDMILRLAEPLDIPLRERNILLTTAGYAPVYSETRPETPGHAQVQQFVQFILDGCEPFPALAVDRHWQLYASNKALLRLLSDIPQSLLQPPINVLQLSLHPQGLAPRIANYDQWREHILLRLEHQIRDTADAGLSELLQQLSQYPPPANARPISEPATEQLVQLAVPMQLQTELGTLSLISTTTVFGTPTDVTLSELAIECFFPADENSAVLLRELAATRIESEGDSNDIE</sequence>
<dbReference type="PROSITE" id="PS50943">
    <property type="entry name" value="HTH_CROC1"/>
    <property type="match status" value="1"/>
</dbReference>
<evidence type="ECO:0000259" key="1">
    <source>
        <dbReference type="PROSITE" id="PS50943"/>
    </source>
</evidence>
<dbReference type="Pfam" id="PF17765">
    <property type="entry name" value="MLTR_LBD"/>
    <property type="match status" value="1"/>
</dbReference>
<gene>
    <name evidence="2" type="ORF">AT746_08390</name>
</gene>
<dbReference type="EMBL" id="CP013650">
    <property type="protein sequence ID" value="ALS98266.1"/>
    <property type="molecule type" value="Genomic_DNA"/>
</dbReference>
<organism evidence="2 3">
    <name type="scientific">Lacimicrobium alkaliphilum</name>
    <dbReference type="NCBI Taxonomy" id="1526571"/>
    <lineage>
        <taxon>Bacteria</taxon>
        <taxon>Pseudomonadati</taxon>
        <taxon>Pseudomonadota</taxon>
        <taxon>Gammaproteobacteria</taxon>
        <taxon>Alteromonadales</taxon>
        <taxon>Alteromonadaceae</taxon>
        <taxon>Lacimicrobium</taxon>
    </lineage>
</organism>
<protein>
    <submittedName>
        <fullName evidence="2">XRE family transcriptional regulator</fullName>
    </submittedName>
</protein>
<evidence type="ECO:0000313" key="2">
    <source>
        <dbReference type="EMBL" id="ALS98266.1"/>
    </source>
</evidence>
<proteinExistence type="predicted"/>
<dbReference type="OrthoDB" id="2959414at2"/>
<name>A0A0U2RLW2_9ALTE</name>
<feature type="domain" description="HTH cro/C1-type" evidence="1">
    <location>
        <begin position="12"/>
        <end position="66"/>
    </location>
</feature>
<dbReference type="SUPFAM" id="SSF47413">
    <property type="entry name" value="lambda repressor-like DNA-binding domains"/>
    <property type="match status" value="1"/>
</dbReference>
<reference evidence="2 3" key="1">
    <citation type="submission" date="2015-12" db="EMBL/GenBank/DDBJ databases">
        <title>Complete genome of Lacimicrobium alkaliphilum KCTC 32984.</title>
        <authorList>
            <person name="Kim S.-G."/>
            <person name="Lee Y.-J."/>
        </authorList>
    </citation>
    <scope>NUCLEOTIDE SEQUENCE [LARGE SCALE GENOMIC DNA]</scope>
    <source>
        <strain evidence="2 3">YelD216</strain>
    </source>
</reference>
<dbReference type="PANTHER" id="PTHR35010:SF4">
    <property type="entry name" value="BLL5781 PROTEIN"/>
    <property type="match status" value="1"/>
</dbReference>
<dbReference type="InterPro" id="IPR010982">
    <property type="entry name" value="Lambda_DNA-bd_dom_sf"/>
</dbReference>
<dbReference type="AlphaFoldDB" id="A0A0U2RLW2"/>
<dbReference type="Gene3D" id="1.10.260.40">
    <property type="entry name" value="lambda repressor-like DNA-binding domains"/>
    <property type="match status" value="1"/>
</dbReference>
<dbReference type="InterPro" id="IPR041413">
    <property type="entry name" value="MLTR_LBD"/>
</dbReference>
<dbReference type="RefSeq" id="WP_062479047.1">
    <property type="nucleotide sequence ID" value="NZ_CP013650.1"/>
</dbReference>
<dbReference type="KEGG" id="lal:AT746_08390"/>
<dbReference type="Pfam" id="PF13560">
    <property type="entry name" value="HTH_31"/>
    <property type="match status" value="1"/>
</dbReference>
<dbReference type="SMART" id="SM00530">
    <property type="entry name" value="HTH_XRE"/>
    <property type="match status" value="1"/>
</dbReference>
<dbReference type="PANTHER" id="PTHR35010">
    <property type="entry name" value="BLL4672 PROTEIN-RELATED"/>
    <property type="match status" value="1"/>
</dbReference>
<dbReference type="CDD" id="cd00093">
    <property type="entry name" value="HTH_XRE"/>
    <property type="match status" value="1"/>
</dbReference>
<dbReference type="STRING" id="1526571.AT746_08390"/>
<evidence type="ECO:0000313" key="3">
    <source>
        <dbReference type="Proteomes" id="UP000068447"/>
    </source>
</evidence>
<keyword evidence="3" id="KW-1185">Reference proteome</keyword>